<organism evidence="1">
    <name type="scientific">viral metagenome</name>
    <dbReference type="NCBI Taxonomy" id="1070528"/>
    <lineage>
        <taxon>unclassified sequences</taxon>
        <taxon>metagenomes</taxon>
        <taxon>organismal metagenomes</taxon>
    </lineage>
</organism>
<name>A0A6C0I0T9_9ZZZZ</name>
<protein>
    <submittedName>
        <fullName evidence="1">Uncharacterized protein</fullName>
    </submittedName>
</protein>
<dbReference type="EMBL" id="MN740070">
    <property type="protein sequence ID" value="QHT86504.1"/>
    <property type="molecule type" value="Genomic_DNA"/>
</dbReference>
<dbReference type="AlphaFoldDB" id="A0A6C0I0T9"/>
<proteinExistence type="predicted"/>
<accession>A0A6C0I0T9</accession>
<reference evidence="1" key="1">
    <citation type="journal article" date="2020" name="Nature">
        <title>Giant virus diversity and host interactions through global metagenomics.</title>
        <authorList>
            <person name="Schulz F."/>
            <person name="Roux S."/>
            <person name="Paez-Espino D."/>
            <person name="Jungbluth S."/>
            <person name="Walsh D.A."/>
            <person name="Denef V.J."/>
            <person name="McMahon K.D."/>
            <person name="Konstantinidis K.T."/>
            <person name="Eloe-Fadrosh E.A."/>
            <person name="Kyrpides N.C."/>
            <person name="Woyke T."/>
        </authorList>
    </citation>
    <scope>NUCLEOTIDE SEQUENCE</scope>
    <source>
        <strain evidence="1">GVMAG-M-3300023184-186</strain>
    </source>
</reference>
<evidence type="ECO:0000313" key="1">
    <source>
        <dbReference type="EMBL" id="QHT86504.1"/>
    </source>
</evidence>
<sequence length="108" mass="13473">MSNPNYEYIRQNYKLPEWFIHNDIDWVRYYPMKNGNIIYDNFEKIAIHKIFVKYLTYINDMELKKDITDEEMDKLLNIKVCDYDWLFMWSNPIYDKDSEELLLQKIDR</sequence>